<dbReference type="EMBL" id="CP003098">
    <property type="protein sequence ID" value="AET33561.1"/>
    <property type="molecule type" value="Genomic_DNA"/>
</dbReference>
<dbReference type="Proteomes" id="UP000005867">
    <property type="component" value="Chromosome"/>
</dbReference>
<keyword evidence="2" id="KW-1185">Reference proteome</keyword>
<dbReference type="AlphaFoldDB" id="G7VB64"/>
<accession>G7VB64</accession>
<dbReference type="eggNOG" id="arCOG05442">
    <property type="taxonomic scope" value="Archaea"/>
</dbReference>
<reference evidence="1 2" key="1">
    <citation type="journal article" date="2012" name="J. Bacteriol.">
        <title>Complete genome sequence of strain 1860, a crenarchaeon of the genus pyrobaculum able to grow with various electron acceptors.</title>
        <authorList>
            <person name="Mardanov A.V."/>
            <person name="Gumerov V.M."/>
            <person name="Slobodkina G.B."/>
            <person name="Beletsky A.V."/>
            <person name="Bonch-Osmolovskaya E.A."/>
            <person name="Ravin N.V."/>
            <person name="Skryabin K.G."/>
        </authorList>
    </citation>
    <scope>NUCLEOTIDE SEQUENCE [LARGE SCALE GENOMIC DNA]</scope>
    <source>
        <strain evidence="1 2">1860</strain>
    </source>
</reference>
<dbReference type="HOGENOM" id="CLU_1297528_0_0_2"/>
<organism evidence="1 2">
    <name type="scientific">Pyrobaculum ferrireducens</name>
    <dbReference type="NCBI Taxonomy" id="1104324"/>
    <lineage>
        <taxon>Archaea</taxon>
        <taxon>Thermoproteota</taxon>
        <taxon>Thermoprotei</taxon>
        <taxon>Thermoproteales</taxon>
        <taxon>Thermoproteaceae</taxon>
        <taxon>Pyrobaculum</taxon>
    </lineage>
</organism>
<name>G7VB64_9CREN</name>
<dbReference type="KEGG" id="pyr:P186_2169"/>
<sequence length="195" mass="21578">MEVITLREVSGDVVTLVKQLIELIGPPPIDVVVIGAEETRLEPGEIQILKIALPVDRYAVLREAAFSHALTDPQLLEIWAAPPELAADQLANELSIALLKRLLDAMVAKVDAQLVMERARPEVVEGETLAYTLVRTLAVDVSASLAVAGHMSEALQLVTKLASHPIYEKYRSFWDFAVANFKHLPIYNWLLLMYG</sequence>
<gene>
    <name evidence="1" type="ORF">P186_2169</name>
</gene>
<evidence type="ECO:0000313" key="2">
    <source>
        <dbReference type="Proteomes" id="UP000005867"/>
    </source>
</evidence>
<dbReference type="GeneID" id="11596659"/>
<evidence type="ECO:0000313" key="1">
    <source>
        <dbReference type="EMBL" id="AET33561.1"/>
    </source>
</evidence>
<dbReference type="RefSeq" id="WP_014289386.1">
    <property type="nucleotide sequence ID" value="NC_016645.1"/>
</dbReference>
<dbReference type="OrthoDB" id="28717at2157"/>
<protein>
    <submittedName>
        <fullName evidence="1">Uncharacterized protein</fullName>
    </submittedName>
</protein>
<dbReference type="BioCyc" id="PSP1104324:GJSN-2119-MONOMER"/>
<proteinExistence type="predicted"/>